<keyword evidence="7" id="KW-1185">Reference proteome</keyword>
<dbReference type="InterPro" id="IPR001647">
    <property type="entry name" value="HTH_TetR"/>
</dbReference>
<reference evidence="6" key="1">
    <citation type="submission" date="2016-10" db="EMBL/GenBank/DDBJ databases">
        <authorList>
            <person name="de Groot N.N."/>
        </authorList>
    </citation>
    <scope>NUCLEOTIDE SEQUENCE</scope>
    <source>
        <strain evidence="6">DSM 24743</strain>
    </source>
</reference>
<sequence length="192" mass="22485">MKANLILQTAVSHFAKEGYAGASLSKIAEEVGIKKPSIYAHYKGKDDLFISALHYSLDTQKAQIASYFYSMKNEPLEPLLYGYFEWFAKESEDNERMKFILRAAYFPPLKLEKEVGKLFNPFFDSLHLHLTRLLRERHRHEKVLYSEDFSAIALAYLTMTEGTMTELVYTDVERYNKRLHAVWPIFWRGLTK</sequence>
<dbReference type="Gene3D" id="1.10.357.10">
    <property type="entry name" value="Tetracycline Repressor, domain 2"/>
    <property type="match status" value="1"/>
</dbReference>
<dbReference type="KEGG" id="phc:BBI08_05060"/>
<keyword evidence="3" id="KW-0804">Transcription</keyword>
<evidence type="ECO:0000256" key="1">
    <source>
        <dbReference type="ARBA" id="ARBA00023015"/>
    </source>
</evidence>
<protein>
    <submittedName>
        <fullName evidence="6">TetR family transcriptional regulator</fullName>
    </submittedName>
</protein>
<evidence type="ECO:0000256" key="2">
    <source>
        <dbReference type="ARBA" id="ARBA00023125"/>
    </source>
</evidence>
<accession>A0A1C7DPG1</accession>
<keyword evidence="1" id="KW-0805">Transcription regulation</keyword>
<dbReference type="PRINTS" id="PR00455">
    <property type="entry name" value="HTHTETR"/>
</dbReference>
<evidence type="ECO:0000259" key="5">
    <source>
        <dbReference type="PROSITE" id="PS50977"/>
    </source>
</evidence>
<evidence type="ECO:0000256" key="3">
    <source>
        <dbReference type="ARBA" id="ARBA00023163"/>
    </source>
</evidence>
<dbReference type="Proteomes" id="UP000092687">
    <property type="component" value="Chromosome"/>
</dbReference>
<dbReference type="PANTHER" id="PTHR30055:SF238">
    <property type="entry name" value="MYCOFACTOCIN BIOSYNTHESIS TRANSCRIPTIONAL REGULATOR MFTR-RELATED"/>
    <property type="match status" value="1"/>
</dbReference>
<dbReference type="InterPro" id="IPR050109">
    <property type="entry name" value="HTH-type_TetR-like_transc_reg"/>
</dbReference>
<feature type="domain" description="HTH tetR-type" evidence="5">
    <location>
        <begin position="1"/>
        <end position="60"/>
    </location>
</feature>
<dbReference type="OrthoDB" id="509229at2"/>
<dbReference type="PROSITE" id="PS50977">
    <property type="entry name" value="HTH_TETR_2"/>
    <property type="match status" value="1"/>
</dbReference>
<dbReference type="Pfam" id="PF00440">
    <property type="entry name" value="TetR_N"/>
    <property type="match status" value="1"/>
</dbReference>
<dbReference type="GO" id="GO:0000976">
    <property type="term" value="F:transcription cis-regulatory region binding"/>
    <property type="evidence" value="ECO:0007669"/>
    <property type="project" value="TreeGrafter"/>
</dbReference>
<evidence type="ECO:0000313" key="6">
    <source>
        <dbReference type="EMBL" id="ANU13248.1"/>
    </source>
</evidence>
<evidence type="ECO:0000313" key="7">
    <source>
        <dbReference type="Proteomes" id="UP000092687"/>
    </source>
</evidence>
<keyword evidence="2 4" id="KW-0238">DNA-binding</keyword>
<dbReference type="InterPro" id="IPR009057">
    <property type="entry name" value="Homeodomain-like_sf"/>
</dbReference>
<dbReference type="RefSeq" id="WP_008499161.1">
    <property type="nucleotide sequence ID" value="NZ_CP016537.2"/>
</dbReference>
<dbReference type="GO" id="GO:0003700">
    <property type="term" value="F:DNA-binding transcription factor activity"/>
    <property type="evidence" value="ECO:0007669"/>
    <property type="project" value="TreeGrafter"/>
</dbReference>
<gene>
    <name evidence="6" type="ORF">BBI08_05060</name>
</gene>
<dbReference type="AlphaFoldDB" id="A0A1C7DPG1"/>
<dbReference type="STRING" id="1215089.BBI08_05060"/>
<feature type="DNA-binding region" description="H-T-H motif" evidence="4">
    <location>
        <begin position="23"/>
        <end position="42"/>
    </location>
</feature>
<dbReference type="Gene3D" id="1.10.10.60">
    <property type="entry name" value="Homeodomain-like"/>
    <property type="match status" value="1"/>
</dbReference>
<dbReference type="PANTHER" id="PTHR30055">
    <property type="entry name" value="HTH-TYPE TRANSCRIPTIONAL REGULATOR RUTR"/>
    <property type="match status" value="1"/>
</dbReference>
<dbReference type="SUPFAM" id="SSF46689">
    <property type="entry name" value="Homeodomain-like"/>
    <property type="match status" value="1"/>
</dbReference>
<dbReference type="EMBL" id="CP016537">
    <property type="protein sequence ID" value="ANU13248.1"/>
    <property type="molecule type" value="Genomic_DNA"/>
</dbReference>
<name>A0A1C7DPG1_9BACL</name>
<evidence type="ECO:0000256" key="4">
    <source>
        <dbReference type="PROSITE-ProRule" id="PRU00335"/>
    </source>
</evidence>
<proteinExistence type="predicted"/>
<organism evidence="6 7">
    <name type="scientific">Planococcus halocryophilus</name>
    <dbReference type="NCBI Taxonomy" id="1215089"/>
    <lineage>
        <taxon>Bacteria</taxon>
        <taxon>Bacillati</taxon>
        <taxon>Bacillota</taxon>
        <taxon>Bacilli</taxon>
        <taxon>Bacillales</taxon>
        <taxon>Caryophanaceae</taxon>
        <taxon>Planococcus</taxon>
    </lineage>
</organism>